<keyword evidence="1" id="KW-0378">Hydrolase</keyword>
<organism evidence="1 2">
    <name type="scientific">Leptolyngbya foveolarum</name>
    <dbReference type="NCBI Taxonomy" id="47253"/>
    <lineage>
        <taxon>Bacteria</taxon>
        <taxon>Bacillati</taxon>
        <taxon>Cyanobacteriota</taxon>
        <taxon>Cyanophyceae</taxon>
        <taxon>Leptolyngbyales</taxon>
        <taxon>Leptolyngbyaceae</taxon>
        <taxon>Leptolyngbya group</taxon>
        <taxon>Leptolyngbya</taxon>
    </lineage>
</organism>
<dbReference type="Proteomes" id="UP000249354">
    <property type="component" value="Unassembled WGS sequence"/>
</dbReference>
<proteinExistence type="predicted"/>
<evidence type="ECO:0000313" key="2">
    <source>
        <dbReference type="Proteomes" id="UP000249354"/>
    </source>
</evidence>
<dbReference type="InterPro" id="IPR023346">
    <property type="entry name" value="Lysozyme-like_dom_sf"/>
</dbReference>
<dbReference type="AlphaFoldDB" id="A0A2W4VJ63"/>
<dbReference type="EMBL" id="QBMC01000154">
    <property type="protein sequence ID" value="PZO12251.1"/>
    <property type="molecule type" value="Genomic_DNA"/>
</dbReference>
<evidence type="ECO:0000313" key="1">
    <source>
        <dbReference type="EMBL" id="PZO12251.1"/>
    </source>
</evidence>
<dbReference type="Gene3D" id="1.10.530.10">
    <property type="match status" value="1"/>
</dbReference>
<name>A0A2W4VJ63_9CYAN</name>
<dbReference type="GO" id="GO:0016787">
    <property type="term" value="F:hydrolase activity"/>
    <property type="evidence" value="ECO:0007669"/>
    <property type="project" value="UniProtKB-KW"/>
</dbReference>
<reference evidence="2" key="1">
    <citation type="submission" date="2018-04" db="EMBL/GenBank/DDBJ databases">
        <authorList>
            <person name="Cornet L."/>
        </authorList>
    </citation>
    <scope>NUCLEOTIDE SEQUENCE [LARGE SCALE GENOMIC DNA]</scope>
</reference>
<gene>
    <name evidence="1" type="ORF">DCF25_17920</name>
</gene>
<protein>
    <submittedName>
        <fullName evidence="1">Glycoside hydrolase</fullName>
    </submittedName>
</protein>
<sequence>MVLTLLMFLGVAWMVHHWSLLPRKIEILGETEWVASPLPLKMQGGDPYLRALMRTISAAESNTADPYRLLYGGKRVKDLSVHPDECIRIVNGPNKDDCTTAAGRYQFLTTTWQQEARRYHPERPAWYEVWEQPSFEPEFQDDVVYGWLNDPEAWGFDVAKELRLGNLDLVLMRLSGTWTSLGYGIEDNSMTDLLPRIYEKMLDEELAAESEGDLP</sequence>
<comment type="caution">
    <text evidence="1">The sequence shown here is derived from an EMBL/GenBank/DDBJ whole genome shotgun (WGS) entry which is preliminary data.</text>
</comment>
<dbReference type="SUPFAM" id="SSF53955">
    <property type="entry name" value="Lysozyme-like"/>
    <property type="match status" value="1"/>
</dbReference>
<accession>A0A2W4VJ63</accession>
<reference evidence="1 2" key="2">
    <citation type="submission" date="2018-06" db="EMBL/GenBank/DDBJ databases">
        <title>Metagenomic assembly of (sub)arctic Cyanobacteria and their associated microbiome from non-axenic cultures.</title>
        <authorList>
            <person name="Baurain D."/>
        </authorList>
    </citation>
    <scope>NUCLEOTIDE SEQUENCE [LARGE SCALE GENOMIC DNA]</scope>
    <source>
        <strain evidence="1">ULC129bin1</strain>
    </source>
</reference>